<organism evidence="2 3">
    <name type="scientific">Kribbella sancticallisti</name>
    <dbReference type="NCBI Taxonomy" id="460087"/>
    <lineage>
        <taxon>Bacteria</taxon>
        <taxon>Bacillati</taxon>
        <taxon>Actinomycetota</taxon>
        <taxon>Actinomycetes</taxon>
        <taxon>Propionibacteriales</taxon>
        <taxon>Kribbellaceae</taxon>
        <taxon>Kribbella</taxon>
    </lineage>
</organism>
<dbReference type="SUPFAM" id="SSF51182">
    <property type="entry name" value="RmlC-like cupins"/>
    <property type="match status" value="1"/>
</dbReference>
<dbReference type="Proteomes" id="UP001500393">
    <property type="component" value="Unassembled WGS sequence"/>
</dbReference>
<protein>
    <recommendedName>
        <fullName evidence="1">Cupin type-2 domain-containing protein</fullName>
    </recommendedName>
</protein>
<evidence type="ECO:0000313" key="2">
    <source>
        <dbReference type="EMBL" id="GAA1610055.1"/>
    </source>
</evidence>
<name>A0ABP4QL21_9ACTN</name>
<dbReference type="EMBL" id="BAAAOS010000058">
    <property type="protein sequence ID" value="GAA1610055.1"/>
    <property type="molecule type" value="Genomic_DNA"/>
</dbReference>
<keyword evidence="3" id="KW-1185">Reference proteome</keyword>
<dbReference type="Pfam" id="PF07883">
    <property type="entry name" value="Cupin_2"/>
    <property type="match status" value="1"/>
</dbReference>
<evidence type="ECO:0000259" key="1">
    <source>
        <dbReference type="Pfam" id="PF07883"/>
    </source>
</evidence>
<reference evidence="3" key="1">
    <citation type="journal article" date="2019" name="Int. J. Syst. Evol. Microbiol.">
        <title>The Global Catalogue of Microorganisms (GCM) 10K type strain sequencing project: providing services to taxonomists for standard genome sequencing and annotation.</title>
        <authorList>
            <consortium name="The Broad Institute Genomics Platform"/>
            <consortium name="The Broad Institute Genome Sequencing Center for Infectious Disease"/>
            <person name="Wu L."/>
            <person name="Ma J."/>
        </authorList>
    </citation>
    <scope>NUCLEOTIDE SEQUENCE [LARGE SCALE GENOMIC DNA]</scope>
    <source>
        <strain evidence="3">JCM 14969</strain>
    </source>
</reference>
<sequence>MRTFDLITGESLLVKDLRVVRWEQYRLDRDLPFQAMWYSVPPGSESPLDQHPELELSVVVAGTAHVLTGDAVHEIRQGSAFLLSSTEAHVVQNRSADQELTIFSAYWMPLATDDRDGVVRKESNPAGRPVRIVAAGHD</sequence>
<proteinExistence type="predicted"/>
<comment type="caution">
    <text evidence="2">The sequence shown here is derived from an EMBL/GenBank/DDBJ whole genome shotgun (WGS) entry which is preliminary data.</text>
</comment>
<dbReference type="RefSeq" id="WP_344221541.1">
    <property type="nucleotide sequence ID" value="NZ_BAAAOS010000058.1"/>
</dbReference>
<feature type="domain" description="Cupin type-2" evidence="1">
    <location>
        <begin position="37"/>
        <end position="103"/>
    </location>
</feature>
<dbReference type="InterPro" id="IPR011051">
    <property type="entry name" value="RmlC_Cupin_sf"/>
</dbReference>
<gene>
    <name evidence="2" type="ORF">GCM10009789_75520</name>
</gene>
<evidence type="ECO:0000313" key="3">
    <source>
        <dbReference type="Proteomes" id="UP001500393"/>
    </source>
</evidence>
<dbReference type="InterPro" id="IPR013096">
    <property type="entry name" value="Cupin_2"/>
</dbReference>
<dbReference type="Gene3D" id="2.60.120.10">
    <property type="entry name" value="Jelly Rolls"/>
    <property type="match status" value="1"/>
</dbReference>
<accession>A0ABP4QL21</accession>
<dbReference type="InterPro" id="IPR014710">
    <property type="entry name" value="RmlC-like_jellyroll"/>
</dbReference>